<dbReference type="Proteomes" id="UP000585507">
    <property type="component" value="Unassembled WGS sequence"/>
</dbReference>
<evidence type="ECO:0008006" key="3">
    <source>
        <dbReference type="Google" id="ProtNLM"/>
    </source>
</evidence>
<dbReference type="AlphaFoldDB" id="A0A7W8X9U6"/>
<comment type="caution">
    <text evidence="1">The sequence shown here is derived from an EMBL/GenBank/DDBJ whole genome shotgun (WGS) entry which is preliminary data.</text>
</comment>
<sequence>MIQTRKKAVRKIGIIGCGNVSKATRSHPNPDVYHKGWLVNLLAPVKSVAGQTKSPCVSRTIGSGPREDQRIEVEVATHVSAVLEFASGAAKPLTTSFDIGKHDHNHVELCCTIGSMILPAPNKFADEVKTAHRKEDRSVAQQIHPYGDVNYRILGLADLAEAIVSNRHIAPIRTTSCTSLRSWNRSWIPRALTCSCARPEPMRTNLPLAFLNRSAS</sequence>
<evidence type="ECO:0000313" key="1">
    <source>
        <dbReference type="EMBL" id="MBB5537002.1"/>
    </source>
</evidence>
<proteinExistence type="predicted"/>
<dbReference type="SUPFAM" id="SSF55347">
    <property type="entry name" value="Glyceraldehyde-3-phosphate dehydrogenase-like, C-terminal domain"/>
    <property type="match status" value="1"/>
</dbReference>
<organism evidence="1 2">
    <name type="scientific">Rhizobium giardinii</name>
    <dbReference type="NCBI Taxonomy" id="56731"/>
    <lineage>
        <taxon>Bacteria</taxon>
        <taxon>Pseudomonadati</taxon>
        <taxon>Pseudomonadota</taxon>
        <taxon>Alphaproteobacteria</taxon>
        <taxon>Hyphomicrobiales</taxon>
        <taxon>Rhizobiaceae</taxon>
        <taxon>Rhizobium/Agrobacterium group</taxon>
        <taxon>Rhizobium</taxon>
    </lineage>
</organism>
<dbReference type="EMBL" id="JACHBK010000008">
    <property type="protein sequence ID" value="MBB5537002.1"/>
    <property type="molecule type" value="Genomic_DNA"/>
</dbReference>
<protein>
    <recommendedName>
        <fullName evidence="3">Gfo/Idh/MocA-like oxidoreductase N-terminal domain-containing protein</fullName>
    </recommendedName>
</protein>
<evidence type="ECO:0000313" key="2">
    <source>
        <dbReference type="Proteomes" id="UP000585507"/>
    </source>
</evidence>
<name>A0A7W8X9U6_9HYPH</name>
<keyword evidence="2" id="KW-1185">Reference proteome</keyword>
<dbReference type="Gene3D" id="3.30.360.10">
    <property type="entry name" value="Dihydrodipicolinate Reductase, domain 2"/>
    <property type="match status" value="1"/>
</dbReference>
<accession>A0A7W8X9U6</accession>
<reference evidence="1 2" key="1">
    <citation type="submission" date="2020-08" db="EMBL/GenBank/DDBJ databases">
        <title>Genomic Encyclopedia of Type Strains, Phase IV (KMG-V): Genome sequencing to study the core and pangenomes of soil and plant-associated prokaryotes.</title>
        <authorList>
            <person name="Whitman W."/>
        </authorList>
    </citation>
    <scope>NUCLEOTIDE SEQUENCE [LARGE SCALE GENOMIC DNA]</scope>
    <source>
        <strain evidence="1 2">SEMIA 4084</strain>
    </source>
</reference>
<gene>
    <name evidence="1" type="ORF">GGD55_003717</name>
</gene>